<dbReference type="EMBL" id="LR828257">
    <property type="protein sequence ID" value="CAD0359085.1"/>
    <property type="molecule type" value="Genomic_DNA"/>
</dbReference>
<evidence type="ECO:0000313" key="1">
    <source>
        <dbReference type="EMBL" id="CAD0359092.1"/>
    </source>
</evidence>
<dbReference type="Proteomes" id="UP001187425">
    <property type="component" value="Unassembled WGS sequence"/>
</dbReference>
<evidence type="ECO:0000313" key="3">
    <source>
        <dbReference type="Proteomes" id="UP000515406"/>
    </source>
</evidence>
<dbReference type="RefSeq" id="WP_095094067.1">
    <property type="nucleotide sequence ID" value="NZ_JAJTZG010000098.1"/>
</dbReference>
<dbReference type="InterPro" id="IPR021436">
    <property type="entry name" value="DUF3085"/>
</dbReference>
<reference evidence="1 3" key="1">
    <citation type="submission" date="2020-07" db="EMBL/GenBank/DDBJ databases">
        <authorList>
            <person name="Pothier F. J."/>
        </authorList>
    </citation>
    <scope>NUCLEOTIDE SEQUENCE [LARGE SCALE GENOMIC DNA]</scope>
    <source>
        <strain evidence="1 3">CFBP 498</strain>
    </source>
</reference>
<dbReference type="Proteomes" id="UP000515406">
    <property type="component" value="Chromosome"/>
</dbReference>
<organism evidence="1 3">
    <name type="scientific">Xanthomonas hortorum pv. vitians</name>
    <dbReference type="NCBI Taxonomy" id="83224"/>
    <lineage>
        <taxon>Bacteria</taxon>
        <taxon>Pseudomonadati</taxon>
        <taxon>Pseudomonadota</taxon>
        <taxon>Gammaproteobacteria</taxon>
        <taxon>Lysobacterales</taxon>
        <taxon>Lysobacteraceae</taxon>
        <taxon>Xanthomonas</taxon>
    </lineage>
</organism>
<dbReference type="EMBL" id="JAWMQI010000038">
    <property type="protein sequence ID" value="MDV7249057.1"/>
    <property type="molecule type" value="Genomic_DNA"/>
</dbReference>
<dbReference type="EMBL" id="LR828257">
    <property type="protein sequence ID" value="CAD0359092.1"/>
    <property type="molecule type" value="Genomic_DNA"/>
</dbReference>
<dbReference type="AlphaFoldDB" id="A0A6V7F6P2"/>
<proteinExistence type="predicted"/>
<keyword evidence="3" id="KW-1185">Reference proteome</keyword>
<accession>A0A6V7F6P2</accession>
<gene>
    <name evidence="1" type="ORF">CFBP498_43200</name>
    <name evidence="2" type="ORF">R4K57_11680</name>
</gene>
<reference evidence="2 4" key="2">
    <citation type="submission" date="2023-10" db="EMBL/GenBank/DDBJ databases">
        <title>A new tool for lettuce pathogen research.</title>
        <authorList>
            <person name="Horton K.N."/>
            <person name="Cseke L.J."/>
            <person name="Badiwe M."/>
            <person name="Tesfaye D."/>
            <person name="Klein A."/>
            <person name="Su J."/>
            <person name="Potnis N."/>
            <person name="Gassmann W."/>
        </authorList>
    </citation>
    <scope>NUCLEOTIDE SEQUENCE [LARGE SCALE GENOMIC DNA]</scope>
    <source>
        <strain evidence="2 4">JSKH1901</strain>
    </source>
</reference>
<evidence type="ECO:0000313" key="4">
    <source>
        <dbReference type="Proteomes" id="UP001187425"/>
    </source>
</evidence>
<protein>
    <submittedName>
        <fullName evidence="2">DUF3085 domain-containing protein</fullName>
    </submittedName>
</protein>
<dbReference type="Pfam" id="PF11284">
    <property type="entry name" value="DUF3085"/>
    <property type="match status" value="1"/>
</dbReference>
<name>A0A6V7F6P2_9XANT</name>
<sequence length="121" mass="13621">MSLRFNGDELRLVFAEAVANKCRVILVKDHGVYWLAEHGERRPDGRQKLIAYAIGCNPDIDPFDSWWNLAHTELGGDDFAEHFDPNGDVFERILTSNDDMELSATSTHLSLQNVPRLIGAP</sequence>
<evidence type="ECO:0000313" key="2">
    <source>
        <dbReference type="EMBL" id="MDV7249057.1"/>
    </source>
</evidence>